<dbReference type="EMBL" id="CP042997">
    <property type="protein sequence ID" value="QEH37467.1"/>
    <property type="molecule type" value="Genomic_DNA"/>
</dbReference>
<gene>
    <name evidence="2" type="ORF">OJF2_60580</name>
</gene>
<dbReference type="Proteomes" id="UP000324233">
    <property type="component" value="Chromosome"/>
</dbReference>
<reference evidence="2 3" key="1">
    <citation type="submission" date="2019-08" db="EMBL/GenBank/DDBJ databases">
        <title>Deep-cultivation of Planctomycetes and their phenomic and genomic characterization uncovers novel biology.</title>
        <authorList>
            <person name="Wiegand S."/>
            <person name="Jogler M."/>
            <person name="Boedeker C."/>
            <person name="Pinto D."/>
            <person name="Vollmers J."/>
            <person name="Rivas-Marin E."/>
            <person name="Kohn T."/>
            <person name="Peeters S.H."/>
            <person name="Heuer A."/>
            <person name="Rast P."/>
            <person name="Oberbeckmann S."/>
            <person name="Bunk B."/>
            <person name="Jeske O."/>
            <person name="Meyerdierks A."/>
            <person name="Storesund J.E."/>
            <person name="Kallscheuer N."/>
            <person name="Luecker S."/>
            <person name="Lage O.M."/>
            <person name="Pohl T."/>
            <person name="Merkel B.J."/>
            <person name="Hornburger P."/>
            <person name="Mueller R.-W."/>
            <person name="Bruemmer F."/>
            <person name="Labrenz M."/>
            <person name="Spormann A.M."/>
            <person name="Op den Camp H."/>
            <person name="Overmann J."/>
            <person name="Amann R."/>
            <person name="Jetten M.S.M."/>
            <person name="Mascher T."/>
            <person name="Medema M.H."/>
            <person name="Devos D.P."/>
            <person name="Kaster A.-K."/>
            <person name="Ovreas L."/>
            <person name="Rohde M."/>
            <person name="Galperin M.Y."/>
            <person name="Jogler C."/>
        </authorList>
    </citation>
    <scope>NUCLEOTIDE SEQUENCE [LARGE SCALE GENOMIC DNA]</scope>
    <source>
        <strain evidence="2 3">OJF2</strain>
    </source>
</reference>
<keyword evidence="1" id="KW-0732">Signal</keyword>
<proteinExistence type="predicted"/>
<dbReference type="KEGG" id="agv:OJF2_60580"/>
<organism evidence="2 3">
    <name type="scientific">Aquisphaera giovannonii</name>
    <dbReference type="NCBI Taxonomy" id="406548"/>
    <lineage>
        <taxon>Bacteria</taxon>
        <taxon>Pseudomonadati</taxon>
        <taxon>Planctomycetota</taxon>
        <taxon>Planctomycetia</taxon>
        <taxon>Isosphaerales</taxon>
        <taxon>Isosphaeraceae</taxon>
        <taxon>Aquisphaera</taxon>
    </lineage>
</organism>
<name>A0A5B9WAI6_9BACT</name>
<dbReference type="OrthoDB" id="281468at2"/>
<protein>
    <submittedName>
        <fullName evidence="2">Uncharacterized protein</fullName>
    </submittedName>
</protein>
<evidence type="ECO:0000313" key="3">
    <source>
        <dbReference type="Proteomes" id="UP000324233"/>
    </source>
</evidence>
<sequence precursor="true">MRKLLTLVAVGVLFSGMTILKAADEGKKITIEGDGMCAKCAKVDKEAKKCQNVVIVTKDGKKTTYYLTGKLSDESHKSMGFCGASKDEPVKVKVTGTCEKKDDKLVLTPTEKIEKVD</sequence>
<evidence type="ECO:0000256" key="1">
    <source>
        <dbReference type="SAM" id="SignalP"/>
    </source>
</evidence>
<evidence type="ECO:0000313" key="2">
    <source>
        <dbReference type="EMBL" id="QEH37467.1"/>
    </source>
</evidence>
<feature type="chain" id="PRO_5022912289" evidence="1">
    <location>
        <begin position="23"/>
        <end position="117"/>
    </location>
</feature>
<dbReference type="RefSeq" id="WP_148597021.1">
    <property type="nucleotide sequence ID" value="NZ_CP042997.1"/>
</dbReference>
<feature type="signal peptide" evidence="1">
    <location>
        <begin position="1"/>
        <end position="22"/>
    </location>
</feature>
<keyword evidence="3" id="KW-1185">Reference proteome</keyword>
<accession>A0A5B9WAI6</accession>
<dbReference type="AlphaFoldDB" id="A0A5B9WAI6"/>